<evidence type="ECO:0000256" key="2">
    <source>
        <dbReference type="ARBA" id="ARBA00022553"/>
    </source>
</evidence>
<dbReference type="SMART" id="SM00185">
    <property type="entry name" value="ARM"/>
    <property type="match status" value="2"/>
</dbReference>
<name>A0A250XGH3_9CHLO</name>
<protein>
    <recommendedName>
        <fullName evidence="7">Beta-catenin-like protein 1 N-terminal domain-containing protein</fullName>
    </recommendedName>
</protein>
<dbReference type="Proteomes" id="UP000232323">
    <property type="component" value="Unassembled WGS sequence"/>
</dbReference>
<evidence type="ECO:0000256" key="1">
    <source>
        <dbReference type="ARBA" id="ARBA00004123"/>
    </source>
</evidence>
<evidence type="ECO:0000256" key="5">
    <source>
        <dbReference type="ARBA" id="ARBA00023242"/>
    </source>
</evidence>
<dbReference type="FunFam" id="1.25.10.10:FF:001136">
    <property type="entry name" value="Beta-catenin-like protein 1"/>
    <property type="match status" value="1"/>
</dbReference>
<keyword evidence="9" id="KW-1185">Reference proteome</keyword>
<evidence type="ECO:0000259" key="7">
    <source>
        <dbReference type="SMART" id="SM01156"/>
    </source>
</evidence>
<feature type="domain" description="Beta-catenin-like protein 1 N-terminal" evidence="7">
    <location>
        <begin position="75"/>
        <end position="186"/>
    </location>
</feature>
<dbReference type="SUPFAM" id="SSF48371">
    <property type="entry name" value="ARM repeat"/>
    <property type="match status" value="1"/>
</dbReference>
<dbReference type="PANTHER" id="PTHR14978:SF0">
    <property type="entry name" value="BETA-CATENIN-LIKE PROTEIN 1"/>
    <property type="match status" value="1"/>
</dbReference>
<evidence type="ECO:0000256" key="4">
    <source>
        <dbReference type="ARBA" id="ARBA00023054"/>
    </source>
</evidence>
<dbReference type="InterPro" id="IPR011989">
    <property type="entry name" value="ARM-like"/>
</dbReference>
<dbReference type="InterPro" id="IPR039678">
    <property type="entry name" value="CTNNBL1"/>
</dbReference>
<accession>A0A250XGH3</accession>
<dbReference type="STRING" id="1157962.A0A250XGH3"/>
<comment type="subcellular location">
    <subcellularLocation>
        <location evidence="1">Nucleus</location>
    </subcellularLocation>
</comment>
<feature type="compositionally biased region" description="Basic and acidic residues" evidence="6">
    <location>
        <begin position="656"/>
        <end position="735"/>
    </location>
</feature>
<feature type="compositionally biased region" description="Acidic residues" evidence="6">
    <location>
        <begin position="640"/>
        <end position="655"/>
    </location>
</feature>
<dbReference type="OrthoDB" id="1898821at2759"/>
<dbReference type="Pfam" id="PF08216">
    <property type="entry name" value="CTNNBL"/>
    <property type="match status" value="1"/>
</dbReference>
<feature type="compositionally biased region" description="Polar residues" evidence="6">
    <location>
        <begin position="607"/>
        <end position="617"/>
    </location>
</feature>
<evidence type="ECO:0000313" key="8">
    <source>
        <dbReference type="EMBL" id="GAX82009.1"/>
    </source>
</evidence>
<keyword evidence="4" id="KW-0175">Coiled coil</keyword>
<dbReference type="SMART" id="SM01156">
    <property type="entry name" value="DUF1716"/>
    <property type="match status" value="1"/>
</dbReference>
<evidence type="ECO:0000256" key="3">
    <source>
        <dbReference type="ARBA" id="ARBA00022737"/>
    </source>
</evidence>
<evidence type="ECO:0000313" key="9">
    <source>
        <dbReference type="Proteomes" id="UP000232323"/>
    </source>
</evidence>
<sequence length="745" mass="84672">MDARGASRVLNAVVNSVLNDGASDHVSYVPAIKFLGARPGYLFKNGDKGLGYYSDKKLEKSVDQGPEEPEDGVEHSRKTLTAEELLKQAEDQANVEEIQLLDAKGLKRLGLAFLRKYKDNMEQRMKHAEQPERFLDSEVDLDEHIKSLLQVAGSPEMYPILIDMGCIPTLLACLSHENTDIAADTLELFMELTGADAVEDYHEEARALVEAMLESNALELLVQRLLSLDEKVEEEAKAVFNCLTTFQNMVEVEPKVAEQLVDKTRLLKWLLTRIRPREFDSNKLEASELLAILVQGNERIQKRIGEIGGIDTLLQCVAMYKSRDPSTAEEEEFMQNCFDLLCSCLMIHDNKAVFVKSEGVELVWIMLQSKKQSRYGAVKLLDFSTTRFPQPCEKLVDLGGLKHLFGIFMGKARIKGPRGGRDVEMEVEERSVSIIFNLFQTLGSKGGRRERLAAKFVESEFEKCDRLMELFFRYAARVSTQEAKLAELALDDGDEETDPEEILMARMDAGLFTLQQCAIIVAHLWSTTDTGLRKRIIMLLHQKGQALANIKDVLLEYYRTIGMEGGLEEQQRVRSKVKELLSGMGMPQGELETVQEGQLKGPETEPLVSTEQQQKLNGGTEHLPSSVPAAARKPEPVKDVEEEDNDGMDMDMDVEEDKKRKETSSQALDRHRDLGGSKEAGRREEKSVHPGKSQRDDRDDKEYRRSERESDRSRHHDRDRGDRGRDRDKEEEREHRKERRRSRSR</sequence>
<evidence type="ECO:0000256" key="6">
    <source>
        <dbReference type="SAM" id="MobiDB-lite"/>
    </source>
</evidence>
<feature type="region of interest" description="Disordered" evidence="6">
    <location>
        <begin position="595"/>
        <end position="745"/>
    </location>
</feature>
<dbReference type="AlphaFoldDB" id="A0A250XGH3"/>
<keyword evidence="5" id="KW-0539">Nucleus</keyword>
<dbReference type="GO" id="GO:0005681">
    <property type="term" value="C:spliceosomal complex"/>
    <property type="evidence" value="ECO:0007669"/>
    <property type="project" value="TreeGrafter"/>
</dbReference>
<keyword evidence="3" id="KW-0677">Repeat</keyword>
<dbReference type="EMBL" id="BEGY01000074">
    <property type="protein sequence ID" value="GAX82009.1"/>
    <property type="molecule type" value="Genomic_DNA"/>
</dbReference>
<comment type="caution">
    <text evidence="8">The sequence shown here is derived from an EMBL/GenBank/DDBJ whole genome shotgun (WGS) entry which is preliminary data.</text>
</comment>
<reference evidence="8 9" key="1">
    <citation type="submission" date="2017-08" db="EMBL/GenBank/DDBJ databases">
        <title>Acidophilic green algal genome provides insights into adaptation to an acidic environment.</title>
        <authorList>
            <person name="Hirooka S."/>
            <person name="Hirose Y."/>
            <person name="Kanesaki Y."/>
            <person name="Higuchi S."/>
            <person name="Fujiwara T."/>
            <person name="Onuma R."/>
            <person name="Era A."/>
            <person name="Ohbayashi R."/>
            <person name="Uzuka A."/>
            <person name="Nozaki H."/>
            <person name="Yoshikawa H."/>
            <person name="Miyagishima S.Y."/>
        </authorList>
    </citation>
    <scope>NUCLEOTIDE SEQUENCE [LARGE SCALE GENOMIC DNA]</scope>
    <source>
        <strain evidence="8 9">NIES-2499</strain>
    </source>
</reference>
<dbReference type="PANTHER" id="PTHR14978">
    <property type="entry name" value="BETA-CATENIN-LIKE PROTEIN 1 NUCLEAR ASSOCIATED PROTEIN"/>
    <property type="match status" value="1"/>
</dbReference>
<dbReference type="GO" id="GO:0010467">
    <property type="term" value="P:gene expression"/>
    <property type="evidence" value="ECO:0007669"/>
    <property type="project" value="UniProtKB-ARBA"/>
</dbReference>
<dbReference type="InterPro" id="IPR013180">
    <property type="entry name" value="CTNNBL1_N"/>
</dbReference>
<dbReference type="InterPro" id="IPR016024">
    <property type="entry name" value="ARM-type_fold"/>
</dbReference>
<proteinExistence type="predicted"/>
<organism evidence="8 9">
    <name type="scientific">Chlamydomonas eustigma</name>
    <dbReference type="NCBI Taxonomy" id="1157962"/>
    <lineage>
        <taxon>Eukaryota</taxon>
        <taxon>Viridiplantae</taxon>
        <taxon>Chlorophyta</taxon>
        <taxon>core chlorophytes</taxon>
        <taxon>Chlorophyceae</taxon>
        <taxon>CS clade</taxon>
        <taxon>Chlamydomonadales</taxon>
        <taxon>Chlamydomonadaceae</taxon>
        <taxon>Chlamydomonas</taxon>
    </lineage>
</organism>
<dbReference type="Gene3D" id="1.25.10.10">
    <property type="entry name" value="Leucine-rich Repeat Variant"/>
    <property type="match status" value="1"/>
</dbReference>
<keyword evidence="2" id="KW-0597">Phosphoprotein</keyword>
<gene>
    <name evidence="8" type="ORF">CEUSTIGMA_g9437.t1</name>
</gene>
<feature type="compositionally biased region" description="Basic residues" evidence="6">
    <location>
        <begin position="736"/>
        <end position="745"/>
    </location>
</feature>
<dbReference type="InterPro" id="IPR000225">
    <property type="entry name" value="Armadillo"/>
</dbReference>